<feature type="region of interest" description="Disordered" evidence="6">
    <location>
        <begin position="541"/>
        <end position="657"/>
    </location>
</feature>
<feature type="compositionally biased region" description="Low complexity" evidence="6">
    <location>
        <begin position="1788"/>
        <end position="1803"/>
    </location>
</feature>
<dbReference type="GO" id="GO:0007076">
    <property type="term" value="P:mitotic chromosome condensation"/>
    <property type="evidence" value="ECO:0007669"/>
    <property type="project" value="InterPro"/>
</dbReference>
<feature type="compositionally biased region" description="Polar residues" evidence="6">
    <location>
        <begin position="588"/>
        <end position="598"/>
    </location>
</feature>
<feature type="region of interest" description="Disordered" evidence="6">
    <location>
        <begin position="822"/>
        <end position="868"/>
    </location>
</feature>
<dbReference type="GO" id="GO:0042393">
    <property type="term" value="F:histone binding"/>
    <property type="evidence" value="ECO:0007669"/>
    <property type="project" value="TreeGrafter"/>
</dbReference>
<dbReference type="Proteomes" id="UP000195521">
    <property type="component" value="Unassembled WGS sequence"/>
</dbReference>
<dbReference type="PANTHER" id="PTHR14222:SF2">
    <property type="entry name" value="CONDENSIN COMPLEX SUBUNIT 1"/>
    <property type="match status" value="1"/>
</dbReference>
<dbReference type="GO" id="GO:0005634">
    <property type="term" value="C:nucleus"/>
    <property type="evidence" value="ECO:0007669"/>
    <property type="project" value="UniProtKB-SubCell"/>
</dbReference>
<comment type="subcellular location">
    <subcellularLocation>
        <location evidence="1">Nucleus</location>
    </subcellularLocation>
</comment>
<keyword evidence="9" id="KW-1185">Reference proteome</keyword>
<dbReference type="OMA" id="SCIASDV"/>
<protein>
    <recommendedName>
        <fullName evidence="7">Condensin complex subunit 1 C-terminal domain-containing protein</fullName>
    </recommendedName>
</protein>
<dbReference type="PANTHER" id="PTHR14222">
    <property type="entry name" value="CONDENSIN"/>
    <property type="match status" value="1"/>
</dbReference>
<keyword evidence="3" id="KW-0498">Mitosis</keyword>
<dbReference type="EMBL" id="BDQF01000014">
    <property type="protein sequence ID" value="GAW83183.1"/>
    <property type="molecule type" value="Genomic_DNA"/>
</dbReference>
<dbReference type="OrthoDB" id="436262at2759"/>
<dbReference type="GO" id="GO:0000779">
    <property type="term" value="C:condensed chromosome, centromeric region"/>
    <property type="evidence" value="ECO:0007669"/>
    <property type="project" value="TreeGrafter"/>
</dbReference>
<feature type="region of interest" description="Disordered" evidence="6">
    <location>
        <begin position="1777"/>
        <end position="1825"/>
    </location>
</feature>
<feature type="region of interest" description="Disordered" evidence="6">
    <location>
        <begin position="1842"/>
        <end position="1889"/>
    </location>
</feature>
<feature type="compositionally biased region" description="Basic residues" evidence="6">
    <location>
        <begin position="832"/>
        <end position="841"/>
    </location>
</feature>
<evidence type="ECO:0000256" key="6">
    <source>
        <dbReference type="SAM" id="MobiDB-lite"/>
    </source>
</evidence>
<dbReference type="InterPro" id="IPR026971">
    <property type="entry name" value="CND1/NCAPD3"/>
</dbReference>
<comment type="caution">
    <text evidence="8">The sequence shown here is derived from an EMBL/GenBank/DDBJ whole genome shotgun (WGS) entry which is preliminary data.</text>
</comment>
<dbReference type="Pfam" id="PF12717">
    <property type="entry name" value="Cnd1"/>
    <property type="match status" value="1"/>
</dbReference>
<dbReference type="SUPFAM" id="SSF48371">
    <property type="entry name" value="ARM repeat"/>
    <property type="match status" value="1"/>
</dbReference>
<feature type="domain" description="Condensin complex subunit 1 C-terminal" evidence="7">
    <location>
        <begin position="1569"/>
        <end position="1720"/>
    </location>
</feature>
<evidence type="ECO:0000259" key="7">
    <source>
        <dbReference type="Pfam" id="PF12717"/>
    </source>
</evidence>
<feature type="compositionally biased region" description="Polar residues" evidence="6">
    <location>
        <begin position="1842"/>
        <end position="1859"/>
    </location>
</feature>
<organism evidence="8 9">
    <name type="scientific">Plasmodium gonderi</name>
    <dbReference type="NCBI Taxonomy" id="77519"/>
    <lineage>
        <taxon>Eukaryota</taxon>
        <taxon>Sar</taxon>
        <taxon>Alveolata</taxon>
        <taxon>Apicomplexa</taxon>
        <taxon>Aconoidasida</taxon>
        <taxon>Haemosporida</taxon>
        <taxon>Plasmodiidae</taxon>
        <taxon>Plasmodium</taxon>
        <taxon>Plasmodium (Plasmodium)</taxon>
    </lineage>
</organism>
<feature type="region of interest" description="Disordered" evidence="6">
    <location>
        <begin position="316"/>
        <end position="370"/>
    </location>
</feature>
<evidence type="ECO:0000256" key="4">
    <source>
        <dbReference type="ARBA" id="ARBA00023242"/>
    </source>
</evidence>
<sequence length="1889" mass="221347">MLQGKIKKFKLPINNNIENFLKDISLKKNEYVYGCGAEDIENITLKAECIIKYFNFINESYSNLLLLLCQEGFDTLLNYIRICDNFNDGEQEKIFGCLTILTEKSVDVFKNYFKCIEKCHKKNGYCDNEVEKLQFILNENNNIMNMIIQCLDDNYKEYTVNEKSKKKFTFFEIHEILISYFNALTFVYLNVFNYYYNNNFCKQQNTEMVVVNVQRGRKKLKKETEEETNIALKNMNCLLNNIILLLSNINFEILYDEVNIPIVDLYLQFFLNIYTINQENNNMFNMSLYHDHISMIIGTLLKIYIREEKCVGRIRTSSKMENGNMENKNNKEKKKSNSVSQVRGWHKDDSSDDESVDPSESRNEETFNKSFNEVDDNKSVKSVGDKFHSFSFTYIFLNACKKCTNVNICDALLRVRNTDIPAIIIKEFIDYIKENSLLYLNLSIQTHAQNEIINVLNFLEYISKNLSFHLLSFLKDLMDMLGIDIYYIRKSIFEMFKNFITLAKANEEVQERGSKDMDAESEYGTKKERLRMNIDAMDLEYDEEGEEDVYETDEAEEADETDETDEADEADEADETDEADATDENDSSSDFFTQGNDDYSSDEEFKKGHGGRKKKINVRKSNKSVSKKKTKKNSIFKKKQQRQKKMKMKMKKKKKKKKKMNSYLRSFRLNMNESSISTYKDIIHKIILEDIPFLQLCFSECLKNRAFILSVLMSRQHDSKLHVRCHLLKILQELIENNIIPLNYYNNLCLICSERINDKSPLVRQRAFSLLSCIASDVVKSKYVIPLNTNRIKRELENLSKRKEALKKKELLSHADGKGEEISSKKLNGMKPKLRKSKKKVNLSESDSSDEDDENNLGKRNSTMQNVDNCSTSSLVEEEVKTIKGYKNKYDLLIKMYNEVLFISIIVDDCVDLCFKLLYSVVETDQKSSIRFIILAHICGNKKAEEQMNKVWSLIFSNNSSIVEMIISEFVNVNISCDDYRISAFRLINISLNSKLKDLSCLEKIMECLLMQDKCNVSVTKLLDELFNIIFVDTFSENKNLIIKEGALLLMKILFYCIHTVNLKKGKKEQYFFFSNKRKHLILLFINQYKDNLHFINLLILILRYNKTNKIIQNLLIILFNLVFDHMVDEKNEKKKENHSTNELNNGYSSPCRIVRGISRRSSIIGDNAKMQNCDIPELTNYLHLHDERNVWFRCCQSIVESMYEHFDDFLIIFTTKMKNTLSAILCSNNRNMNEDLGYCKDKDKNISGCRLVKKTMDEEEDEEGGSEAEGGENKSNKVSCFVLTKFIFLSGHLGLYTYIYAEKIQNKLKKIASKSDSNYGMCTKEEKDREYFDYVVENMIVCNNLLGKKIMPLIFLILNNPEKFFHDCVVKEATDAETLFHKDSKNDTAFMNSNMTKESIYMHYEMYLLVLICLLTLCKFCIISQKFCQNVISEHVSIIQLIVSVIIEEQNQIFSLKTEIFLSPEGLESNGDDEASDDNSSYFKKGDSNRNFDDVEKFMDEDSKEWDQFEGSSKGRGMRRKRRNPRKEEYLCIENEKLDKFYSKKRDLNEDLLEQFQRRIMYRTVSNIRKMLLISYADLLYRHPNLLEPYNKYIFKVLNDKDINMRRTAVSVFTHLFMTDTVKAKNVLLVHMMYLTIDKDEKISSGSKSFFYELDRKSHVTLVNNICDMICVLAKNEKKLKYEMNKEIEEFLLSFIKKSKYNETLVEKIFKKMKEVNINKTDALKLYMQVFLNIQIDEKVLSKMNKCFHLIRYIIRENQYIQDSFIQICKKATEKKRGRPAEEGHHQQQLQQQQQEQQQKDQLSASNNEKGHTERAENDKSENKMRELAEDILGKIESTTNKSKNALNVHSNVTNTVLKDSRNQNDNDVLRNDEELSKHEEDGFDNED</sequence>
<feature type="region of interest" description="Disordered" evidence="6">
    <location>
        <begin position="1469"/>
        <end position="1488"/>
    </location>
</feature>
<dbReference type="InterPro" id="IPR016024">
    <property type="entry name" value="ARM-type_fold"/>
</dbReference>
<feature type="compositionally biased region" description="Basic and acidic residues" evidence="6">
    <location>
        <begin position="1860"/>
        <end position="1882"/>
    </location>
</feature>
<name>A0A1Y1JRT5_PLAGO</name>
<dbReference type="GO" id="GO:0051301">
    <property type="term" value="P:cell division"/>
    <property type="evidence" value="ECO:0007669"/>
    <property type="project" value="UniProtKB-KW"/>
</dbReference>
<dbReference type="RefSeq" id="XP_028545772.1">
    <property type="nucleotide sequence ID" value="XM_028689971.1"/>
</dbReference>
<feature type="compositionally biased region" description="Basic residues" evidence="6">
    <location>
        <begin position="608"/>
        <end position="657"/>
    </location>
</feature>
<reference evidence="9" key="1">
    <citation type="submission" date="2017-04" db="EMBL/GenBank/DDBJ databases">
        <title>Plasmodium gonderi genome.</title>
        <authorList>
            <person name="Arisue N."/>
            <person name="Honma H."/>
            <person name="Kawai S."/>
            <person name="Tougan T."/>
            <person name="Tanabe K."/>
            <person name="Horii T."/>
        </authorList>
    </citation>
    <scope>NUCLEOTIDE SEQUENCE [LARGE SCALE GENOMIC DNA]</scope>
    <source>
        <strain evidence="9">ATCC 30045</strain>
    </source>
</reference>
<keyword evidence="4" id="KW-0539">Nucleus</keyword>
<evidence type="ECO:0000256" key="2">
    <source>
        <dbReference type="ARBA" id="ARBA00022618"/>
    </source>
</evidence>
<feature type="compositionally biased region" description="Polar residues" evidence="6">
    <location>
        <begin position="858"/>
        <end position="868"/>
    </location>
</feature>
<evidence type="ECO:0000313" key="8">
    <source>
        <dbReference type="EMBL" id="GAW83183.1"/>
    </source>
</evidence>
<accession>A0A1Y1JRT5</accession>
<evidence type="ECO:0000256" key="5">
    <source>
        <dbReference type="ARBA" id="ARBA00023306"/>
    </source>
</evidence>
<dbReference type="GeneID" id="39749926"/>
<evidence type="ECO:0000256" key="1">
    <source>
        <dbReference type="ARBA" id="ARBA00004123"/>
    </source>
</evidence>
<keyword evidence="5" id="KW-0131">Cell cycle</keyword>
<evidence type="ECO:0000256" key="3">
    <source>
        <dbReference type="ARBA" id="ARBA00022776"/>
    </source>
</evidence>
<evidence type="ECO:0000313" key="9">
    <source>
        <dbReference type="Proteomes" id="UP000195521"/>
    </source>
</evidence>
<dbReference type="InterPro" id="IPR032682">
    <property type="entry name" value="Cnd1_C"/>
</dbReference>
<keyword evidence="2" id="KW-0132">Cell division</keyword>
<dbReference type="GO" id="GO:0010032">
    <property type="term" value="P:meiotic chromosome condensation"/>
    <property type="evidence" value="ECO:0007669"/>
    <property type="project" value="TreeGrafter"/>
</dbReference>
<dbReference type="GO" id="GO:0000796">
    <property type="term" value="C:condensin complex"/>
    <property type="evidence" value="ECO:0007669"/>
    <property type="project" value="TreeGrafter"/>
</dbReference>
<gene>
    <name evidence="8" type="ORF">PGO_134550</name>
</gene>
<feature type="compositionally biased region" description="Basic and acidic residues" evidence="6">
    <location>
        <begin position="1810"/>
        <end position="1825"/>
    </location>
</feature>
<feature type="compositionally biased region" description="Acidic residues" evidence="6">
    <location>
        <begin position="541"/>
        <end position="587"/>
    </location>
</feature>
<proteinExistence type="predicted"/>